<reference evidence="2 3" key="1">
    <citation type="journal article" date="2006" name="Science">
        <title>Phytophthora genome sequences uncover evolutionary origins and mechanisms of pathogenesis.</title>
        <authorList>
            <person name="Tyler B.M."/>
            <person name="Tripathy S."/>
            <person name="Zhang X."/>
            <person name="Dehal P."/>
            <person name="Jiang R.H."/>
            <person name="Aerts A."/>
            <person name="Arredondo F.D."/>
            <person name="Baxter L."/>
            <person name="Bensasson D."/>
            <person name="Beynon J.L."/>
            <person name="Chapman J."/>
            <person name="Damasceno C.M."/>
            <person name="Dorrance A.E."/>
            <person name="Dou D."/>
            <person name="Dickerman A.W."/>
            <person name="Dubchak I.L."/>
            <person name="Garbelotto M."/>
            <person name="Gijzen M."/>
            <person name="Gordon S.G."/>
            <person name="Govers F."/>
            <person name="Grunwald N.J."/>
            <person name="Huang W."/>
            <person name="Ivors K.L."/>
            <person name="Jones R.W."/>
            <person name="Kamoun S."/>
            <person name="Krampis K."/>
            <person name="Lamour K.H."/>
            <person name="Lee M.K."/>
            <person name="McDonald W.H."/>
            <person name="Medina M."/>
            <person name="Meijer H.J."/>
            <person name="Nordberg E.K."/>
            <person name="Maclean D.J."/>
            <person name="Ospina-Giraldo M.D."/>
            <person name="Morris P.F."/>
            <person name="Phuntumart V."/>
            <person name="Putnam N.H."/>
            <person name="Rash S."/>
            <person name="Rose J.K."/>
            <person name="Sakihama Y."/>
            <person name="Salamov A.A."/>
            <person name="Savidor A."/>
            <person name="Scheuring C.F."/>
            <person name="Smith B.M."/>
            <person name="Sobral B.W."/>
            <person name="Terry A."/>
            <person name="Torto-Alalibo T.A."/>
            <person name="Win J."/>
            <person name="Xu Z."/>
            <person name="Zhang H."/>
            <person name="Grigoriev I.V."/>
            <person name="Rokhsar D.S."/>
            <person name="Boore J.L."/>
        </authorList>
    </citation>
    <scope>NUCLEOTIDE SEQUENCE [LARGE SCALE GENOMIC DNA]</scope>
    <source>
        <strain evidence="2 3">P6497</strain>
    </source>
</reference>
<dbReference type="AlphaFoldDB" id="G4ZY85"/>
<dbReference type="KEGG" id="psoj:PHYSODRAFT_304247"/>
<evidence type="ECO:0000313" key="3">
    <source>
        <dbReference type="Proteomes" id="UP000002640"/>
    </source>
</evidence>
<dbReference type="InParanoid" id="G4ZY85"/>
<name>G4ZY85_PHYSP</name>
<feature type="transmembrane region" description="Helical" evidence="1">
    <location>
        <begin position="196"/>
        <end position="215"/>
    </location>
</feature>
<organism evidence="2 3">
    <name type="scientific">Phytophthora sojae (strain P6497)</name>
    <name type="common">Soybean stem and root rot agent</name>
    <name type="synonym">Phytophthora megasperma f. sp. glycines</name>
    <dbReference type="NCBI Taxonomy" id="1094619"/>
    <lineage>
        <taxon>Eukaryota</taxon>
        <taxon>Sar</taxon>
        <taxon>Stramenopiles</taxon>
        <taxon>Oomycota</taxon>
        <taxon>Peronosporomycetes</taxon>
        <taxon>Peronosporales</taxon>
        <taxon>Peronosporaceae</taxon>
        <taxon>Phytophthora</taxon>
    </lineage>
</organism>
<evidence type="ECO:0000256" key="1">
    <source>
        <dbReference type="SAM" id="Phobius"/>
    </source>
</evidence>
<sequence length="347" mass="38210">MDLLGRRQPSLWRISLTQVANATTAEVVGPSTRVVQNGRRGGAVGEKSDAGWFYELQLNPTFRNASARDVRASNTMDAPCKTCAGVTQSDLCGILLCTLLTRGLYSPLGAAGRRSLHDPVPVLRIAPNLSLEVFALLQRNYECWLISILSAINWIGLGRIFEDSRAAVCVVLWLSSQIVVSVDANYRTDPSTVRSTILLGPLLIMVVACCAYRLIPDSSSPKLPIGILTMESRQTVIFTSSTLVIFLVKKAYLRVYRQRVQARNQVDLESSGDRHVISCVVLHARMHLVPVISKQRLRLGTVVRNQAATASCAQQLRLAHHGSIILDVCRKSSSNFSYRLGLRFCCT</sequence>
<keyword evidence="1" id="KW-1133">Transmembrane helix</keyword>
<dbReference type="Proteomes" id="UP000002640">
    <property type="component" value="Unassembled WGS sequence"/>
</dbReference>
<evidence type="ECO:0000313" key="2">
    <source>
        <dbReference type="EMBL" id="EGZ12697.1"/>
    </source>
</evidence>
<dbReference type="GeneID" id="20642380"/>
<protein>
    <submittedName>
        <fullName evidence="2">Uncharacterized protein</fullName>
    </submittedName>
</protein>
<keyword evidence="1" id="KW-0812">Transmembrane</keyword>
<accession>G4ZY85</accession>
<feature type="transmembrane region" description="Helical" evidence="1">
    <location>
        <begin position="235"/>
        <end position="253"/>
    </location>
</feature>
<gene>
    <name evidence="2" type="ORF">PHYSODRAFT_304247</name>
</gene>
<keyword evidence="3" id="KW-1185">Reference proteome</keyword>
<dbReference type="EMBL" id="JH159157">
    <property type="protein sequence ID" value="EGZ12697.1"/>
    <property type="molecule type" value="Genomic_DNA"/>
</dbReference>
<dbReference type="RefSeq" id="XP_009533030.1">
    <property type="nucleotide sequence ID" value="XM_009534735.1"/>
</dbReference>
<keyword evidence="1" id="KW-0472">Membrane</keyword>
<proteinExistence type="predicted"/>